<dbReference type="RefSeq" id="XP_016983048.1">
    <property type="nucleotide sequence ID" value="XM_017127559.1"/>
</dbReference>
<reference evidence="10" key="3">
    <citation type="submission" date="2025-05" db="UniProtKB">
        <authorList>
            <consortium name="EnsemblMetazoa"/>
        </authorList>
    </citation>
    <scope>IDENTIFICATION</scope>
</reference>
<evidence type="ECO:0000256" key="3">
    <source>
        <dbReference type="ARBA" id="ARBA00022837"/>
    </source>
</evidence>
<evidence type="ECO:0000259" key="9">
    <source>
        <dbReference type="PROSITE" id="PS50240"/>
    </source>
</evidence>
<dbReference type="InterPro" id="IPR009003">
    <property type="entry name" value="Peptidase_S1_PA"/>
</dbReference>
<evidence type="ECO:0000256" key="7">
    <source>
        <dbReference type="ARBA" id="ARBA00024195"/>
    </source>
</evidence>
<keyword evidence="1" id="KW-0479">Metal-binding</keyword>
<feature type="domain" description="Peptidase S1" evidence="9">
    <location>
        <begin position="16"/>
        <end position="154"/>
    </location>
</feature>
<evidence type="ECO:0000256" key="1">
    <source>
        <dbReference type="ARBA" id="ARBA00022723"/>
    </source>
</evidence>
<dbReference type="InterPro" id="IPR043504">
    <property type="entry name" value="Peptidase_S1_PA_chymotrypsin"/>
</dbReference>
<keyword evidence="2 8" id="KW-0732">Signal</keyword>
<dbReference type="PROSITE" id="PS50240">
    <property type="entry name" value="TRYPSIN_DOM"/>
    <property type="match status" value="1"/>
</dbReference>
<dbReference type="Pfam" id="PF00089">
    <property type="entry name" value="Trypsin"/>
    <property type="match status" value="1"/>
</dbReference>
<evidence type="ECO:0000313" key="12">
    <source>
        <dbReference type="RefSeq" id="XP_016983048.1"/>
    </source>
</evidence>
<accession>A0A6P4F6T3</accession>
<dbReference type="Proteomes" id="UP001652680">
    <property type="component" value="Unassembled WGS sequence"/>
</dbReference>
<dbReference type="AlphaFoldDB" id="A0A6P4F6T3"/>
<comment type="similarity">
    <text evidence="7">Belongs to the peptidase S1 family. CLIP subfamily.</text>
</comment>
<dbReference type="InterPro" id="IPR051333">
    <property type="entry name" value="CLIP_Serine_Protease"/>
</dbReference>
<dbReference type="InterPro" id="IPR001254">
    <property type="entry name" value="Trypsin_dom"/>
</dbReference>
<keyword evidence="4" id="KW-0865">Zymogen</keyword>
<keyword evidence="11" id="KW-1185">Reference proteome</keyword>
<feature type="signal peptide" evidence="8">
    <location>
        <begin position="1"/>
        <end position="20"/>
    </location>
</feature>
<dbReference type="GO" id="GO:0004252">
    <property type="term" value="F:serine-type endopeptidase activity"/>
    <property type="evidence" value="ECO:0007669"/>
    <property type="project" value="InterPro"/>
</dbReference>
<evidence type="ECO:0000256" key="4">
    <source>
        <dbReference type="ARBA" id="ARBA00023145"/>
    </source>
</evidence>
<dbReference type="Gene3D" id="2.40.10.10">
    <property type="entry name" value="Trypsin-like serine proteases"/>
    <property type="match status" value="1"/>
</dbReference>
<dbReference type="EnsemblMetazoa" id="XM_017127559.1">
    <property type="protein sequence ID" value="XP_016983048.1"/>
    <property type="gene ID" value="LOC108047404"/>
</dbReference>
<gene>
    <name evidence="12" type="primary">LOC108047404</name>
    <name evidence="10" type="synonym">108047404</name>
</gene>
<dbReference type="PANTHER" id="PTHR24260">
    <property type="match status" value="1"/>
</dbReference>
<evidence type="ECO:0000313" key="10">
    <source>
        <dbReference type="EnsemblMetazoa" id="XP_016983048.1"/>
    </source>
</evidence>
<evidence type="ECO:0000256" key="8">
    <source>
        <dbReference type="SAM" id="SignalP"/>
    </source>
</evidence>
<evidence type="ECO:0000256" key="2">
    <source>
        <dbReference type="ARBA" id="ARBA00022729"/>
    </source>
</evidence>
<evidence type="ECO:0000256" key="5">
    <source>
        <dbReference type="ARBA" id="ARBA00023157"/>
    </source>
</evidence>
<dbReference type="GO" id="GO:0046872">
    <property type="term" value="F:metal ion binding"/>
    <property type="evidence" value="ECO:0007669"/>
    <property type="project" value="UniProtKB-KW"/>
</dbReference>
<dbReference type="SUPFAM" id="SSF50494">
    <property type="entry name" value="Trypsin-like serine proteases"/>
    <property type="match status" value="1"/>
</dbReference>
<evidence type="ECO:0000256" key="6">
    <source>
        <dbReference type="ARBA" id="ARBA00023180"/>
    </source>
</evidence>
<dbReference type="PANTHER" id="PTHR24260:SF147">
    <property type="entry name" value="EG:BACR7A4.3 PROTEIN-RELATED"/>
    <property type="match status" value="1"/>
</dbReference>
<reference evidence="11" key="1">
    <citation type="journal article" date="2021" name="Elife">
        <title>Highly contiguous assemblies of 101 drosophilid genomes.</title>
        <authorList>
            <person name="Kim B.Y."/>
            <person name="Wang J.R."/>
            <person name="Miller D.E."/>
            <person name="Barmina O."/>
            <person name="Delaney E."/>
            <person name="Thompson A."/>
            <person name="Comeault A.A."/>
            <person name="Peede D."/>
            <person name="D'Agostino E.R."/>
            <person name="Pelaez J."/>
            <person name="Aguilar J.M."/>
            <person name="Haji D."/>
            <person name="Matsunaga T."/>
            <person name="Armstrong E.E."/>
            <person name="Zych M."/>
            <person name="Ogawa Y."/>
            <person name="Stamenkovic-Radak M."/>
            <person name="Jelic M."/>
            <person name="Veselinovic M.S."/>
            <person name="Tanaskovic M."/>
            <person name="Eric P."/>
            <person name="Gao J.J."/>
            <person name="Katoh T.K."/>
            <person name="Toda M.J."/>
            <person name="Watabe H."/>
            <person name="Watada M."/>
            <person name="Davis J.S."/>
            <person name="Moyle L.C."/>
            <person name="Manoli G."/>
            <person name="Bertolini E."/>
            <person name="Kostal V."/>
            <person name="Hawley R.S."/>
            <person name="Takahashi A."/>
            <person name="Jones C.D."/>
            <person name="Price D.K."/>
            <person name="Whiteman N."/>
            <person name="Kopp A."/>
            <person name="Matute D.R."/>
            <person name="Petrov D.A."/>
        </authorList>
    </citation>
    <scope>NUCLEOTIDE SEQUENCE [LARGE SCALE GENOMIC DNA]</scope>
</reference>
<dbReference type="GO" id="GO:0006508">
    <property type="term" value="P:proteolysis"/>
    <property type="evidence" value="ECO:0007669"/>
    <property type="project" value="InterPro"/>
</dbReference>
<reference evidence="12" key="2">
    <citation type="submission" date="2025-04" db="UniProtKB">
        <authorList>
            <consortium name="RefSeq"/>
        </authorList>
    </citation>
    <scope>IDENTIFICATION</scope>
</reference>
<sequence length="213" mass="24233">MSTAPCIALCVLLMFQYGSSVLLEKNCGRFKNIILNTPWLVSIRAGEKPEVICVGTLINERFVLTAASCIHNQSSLKVRLGEIVENNNTKYAKYKYVEMLVLRAIKHKLYSPGSDQNNIGLLRLPKDVVYMDHIQPICIELNTDKSSRHKRSDWEWLPKTSVGYPKVQIVNDTVYFQTGILSRDNVITAVREYAEDWILPTALEVDVIQYPLS</sequence>
<evidence type="ECO:0000313" key="11">
    <source>
        <dbReference type="Proteomes" id="UP001652680"/>
    </source>
</evidence>
<dbReference type="FunFam" id="2.40.10.10:FF:000028">
    <property type="entry name" value="Serine protease easter"/>
    <property type="match status" value="1"/>
</dbReference>
<keyword evidence="6" id="KW-0325">Glycoprotein</keyword>
<feature type="chain" id="PRO_5028199272" evidence="8">
    <location>
        <begin position="21"/>
        <end position="213"/>
    </location>
</feature>
<keyword evidence="5" id="KW-1015">Disulfide bond</keyword>
<dbReference type="SMART" id="SM00020">
    <property type="entry name" value="Tryp_SPc"/>
    <property type="match status" value="1"/>
</dbReference>
<dbReference type="GeneID" id="108047404"/>
<keyword evidence="3" id="KW-0106">Calcium</keyword>
<proteinExistence type="inferred from homology"/>
<dbReference type="OrthoDB" id="7840639at2759"/>
<name>A0A6P4F6T3_DRORH</name>
<organism evidence="12">
    <name type="scientific">Drosophila rhopaloa</name>
    <name type="common">Fruit fly</name>
    <dbReference type="NCBI Taxonomy" id="1041015"/>
    <lineage>
        <taxon>Eukaryota</taxon>
        <taxon>Metazoa</taxon>
        <taxon>Ecdysozoa</taxon>
        <taxon>Arthropoda</taxon>
        <taxon>Hexapoda</taxon>
        <taxon>Insecta</taxon>
        <taxon>Pterygota</taxon>
        <taxon>Neoptera</taxon>
        <taxon>Endopterygota</taxon>
        <taxon>Diptera</taxon>
        <taxon>Brachycera</taxon>
        <taxon>Muscomorpha</taxon>
        <taxon>Ephydroidea</taxon>
        <taxon>Drosophilidae</taxon>
        <taxon>Drosophila</taxon>
        <taxon>Sophophora</taxon>
    </lineage>
</organism>
<protein>
    <submittedName>
        <fullName evidence="12">Collagenase-like</fullName>
    </submittedName>
</protein>